<proteinExistence type="predicted"/>
<dbReference type="Proteomes" id="UP000250235">
    <property type="component" value="Unassembled WGS sequence"/>
</dbReference>
<accession>A0A2Z7ASM3</accession>
<feature type="region of interest" description="Disordered" evidence="1">
    <location>
        <begin position="111"/>
        <end position="143"/>
    </location>
</feature>
<name>A0A2Z7ASM3_9LAMI</name>
<feature type="compositionally biased region" description="Polar residues" evidence="1">
    <location>
        <begin position="72"/>
        <end position="96"/>
    </location>
</feature>
<evidence type="ECO:0000256" key="1">
    <source>
        <dbReference type="SAM" id="MobiDB-lite"/>
    </source>
</evidence>
<dbReference type="AlphaFoldDB" id="A0A2Z7ASM3"/>
<feature type="compositionally biased region" description="Low complexity" evidence="1">
    <location>
        <begin position="113"/>
        <end position="124"/>
    </location>
</feature>
<reference evidence="2 3" key="1">
    <citation type="journal article" date="2015" name="Proc. Natl. Acad. Sci. U.S.A.">
        <title>The resurrection genome of Boea hygrometrica: A blueprint for survival of dehydration.</title>
        <authorList>
            <person name="Xiao L."/>
            <person name="Yang G."/>
            <person name="Zhang L."/>
            <person name="Yang X."/>
            <person name="Zhao S."/>
            <person name="Ji Z."/>
            <person name="Zhou Q."/>
            <person name="Hu M."/>
            <person name="Wang Y."/>
            <person name="Chen M."/>
            <person name="Xu Y."/>
            <person name="Jin H."/>
            <person name="Xiao X."/>
            <person name="Hu G."/>
            <person name="Bao F."/>
            <person name="Hu Y."/>
            <person name="Wan P."/>
            <person name="Li L."/>
            <person name="Deng X."/>
            <person name="Kuang T."/>
            <person name="Xiang C."/>
            <person name="Zhu J.K."/>
            <person name="Oliver M.J."/>
            <person name="He Y."/>
        </authorList>
    </citation>
    <scope>NUCLEOTIDE SEQUENCE [LARGE SCALE GENOMIC DNA]</scope>
    <source>
        <strain evidence="3">cv. XS01</strain>
    </source>
</reference>
<feature type="region of interest" description="Disordered" evidence="1">
    <location>
        <begin position="33"/>
        <end position="96"/>
    </location>
</feature>
<organism evidence="2 3">
    <name type="scientific">Dorcoceras hygrometricum</name>
    <dbReference type="NCBI Taxonomy" id="472368"/>
    <lineage>
        <taxon>Eukaryota</taxon>
        <taxon>Viridiplantae</taxon>
        <taxon>Streptophyta</taxon>
        <taxon>Embryophyta</taxon>
        <taxon>Tracheophyta</taxon>
        <taxon>Spermatophyta</taxon>
        <taxon>Magnoliopsida</taxon>
        <taxon>eudicotyledons</taxon>
        <taxon>Gunneridae</taxon>
        <taxon>Pentapetalae</taxon>
        <taxon>asterids</taxon>
        <taxon>lamiids</taxon>
        <taxon>Lamiales</taxon>
        <taxon>Gesneriaceae</taxon>
        <taxon>Didymocarpoideae</taxon>
        <taxon>Trichosporeae</taxon>
        <taxon>Loxocarpinae</taxon>
        <taxon>Dorcoceras</taxon>
    </lineage>
</organism>
<evidence type="ECO:0000313" key="3">
    <source>
        <dbReference type="Proteomes" id="UP000250235"/>
    </source>
</evidence>
<dbReference type="EMBL" id="KV014424">
    <property type="protein sequence ID" value="KZV22202.1"/>
    <property type="molecule type" value="Genomic_DNA"/>
</dbReference>
<sequence length="312" mass="34876">MKCMRAIKDRIARPVYQLANHLSRASIQRMINQPGKSSVRDIPARQPSQLGGIPKRQVKAHHSDDSVGLFRHTTSVAQSQRGSQSAVAHQNQQTSKQYVSYNRHQPLLTTDISSSSQRNQQQPSDVAFSKEHQNDAASTNQNNTASLQQLTTDSLRNHIFGLTHRIMVKRLATSPHDPLGINDSAYKNQSVMFSVQYGPFNSNIPIRSMTIGKSRVARDPITMHTSWRSNSDIACVTSIGYPRTRASGESSTTKHRILHASGPHPTPPTDGPNLVGKRVKVRHLSCRVSMMFQVMRANLYNQDLTLNPIDKW</sequence>
<evidence type="ECO:0000313" key="2">
    <source>
        <dbReference type="EMBL" id="KZV22202.1"/>
    </source>
</evidence>
<gene>
    <name evidence="2" type="ORF">F511_09420</name>
</gene>
<protein>
    <submittedName>
        <fullName evidence="2">Dentin sialophosphoprotein-like</fullName>
    </submittedName>
</protein>
<keyword evidence="3" id="KW-1185">Reference proteome</keyword>